<dbReference type="AlphaFoldDB" id="A0A4Q1BKL5"/>
<dbReference type="EMBL" id="SDIL01000051">
    <property type="protein sequence ID" value="RXK38226.1"/>
    <property type="molecule type" value="Genomic_DNA"/>
</dbReference>
<evidence type="ECO:0000313" key="2">
    <source>
        <dbReference type="Proteomes" id="UP000289152"/>
    </source>
</evidence>
<gene>
    <name evidence="1" type="ORF">M231_04510</name>
</gene>
<comment type="caution">
    <text evidence="1">The sequence shown here is derived from an EMBL/GenBank/DDBJ whole genome shotgun (WGS) entry which is preliminary data.</text>
</comment>
<dbReference type="Proteomes" id="UP000289152">
    <property type="component" value="Unassembled WGS sequence"/>
</dbReference>
<sequence>MTTNSNAIDTADDAIQMGISHMQPGTVEDITTGVITKFIVRTVTSGIFTAYCRVQGTFWKLPDSNERSDWGHLQCSGQVTVHVTQGNQPPSNYKNLGQQHLTTQGGSGMLISGDPDEEMSRLNQSLQDLIPSIQSWTNGNAAYQAVVTCTFALEGNEDILTNRVNTIRVFEPAAKAVMYHIGRDVVNTIMSRFTPIQDEV</sequence>
<dbReference type="InParanoid" id="A0A4Q1BKL5"/>
<dbReference type="VEuPathDB" id="FungiDB:TREMEDRAFT_65742"/>
<accession>A0A4Q1BKL5</accession>
<reference evidence="1 2" key="1">
    <citation type="submission" date="2016-06" db="EMBL/GenBank/DDBJ databases">
        <title>Evolution of pathogenesis and genome organization in the Tremellales.</title>
        <authorList>
            <person name="Cuomo C."/>
            <person name="Litvintseva A."/>
            <person name="Heitman J."/>
            <person name="Chen Y."/>
            <person name="Sun S."/>
            <person name="Springer D."/>
            <person name="Dromer F."/>
            <person name="Young S."/>
            <person name="Zeng Q."/>
            <person name="Chapman S."/>
            <person name="Gujja S."/>
            <person name="Saif S."/>
            <person name="Birren B."/>
        </authorList>
    </citation>
    <scope>NUCLEOTIDE SEQUENCE [LARGE SCALE GENOMIC DNA]</scope>
    <source>
        <strain evidence="1 2">ATCC 28783</strain>
    </source>
</reference>
<protein>
    <submittedName>
        <fullName evidence="1">Uncharacterized protein</fullName>
    </submittedName>
</protein>
<name>A0A4Q1BKL5_TREME</name>
<proteinExistence type="predicted"/>
<organism evidence="1 2">
    <name type="scientific">Tremella mesenterica</name>
    <name type="common">Jelly fungus</name>
    <dbReference type="NCBI Taxonomy" id="5217"/>
    <lineage>
        <taxon>Eukaryota</taxon>
        <taxon>Fungi</taxon>
        <taxon>Dikarya</taxon>
        <taxon>Basidiomycota</taxon>
        <taxon>Agaricomycotina</taxon>
        <taxon>Tremellomycetes</taxon>
        <taxon>Tremellales</taxon>
        <taxon>Tremellaceae</taxon>
        <taxon>Tremella</taxon>
    </lineage>
</organism>
<evidence type="ECO:0000313" key="1">
    <source>
        <dbReference type="EMBL" id="RXK38226.1"/>
    </source>
</evidence>
<keyword evidence="2" id="KW-1185">Reference proteome</keyword>